<name>A0A812SN17_9DINO</name>
<dbReference type="AlphaFoldDB" id="A0A812SN17"/>
<evidence type="ECO:0000313" key="2">
    <source>
        <dbReference type="Proteomes" id="UP000601435"/>
    </source>
</evidence>
<accession>A0A812SN17</accession>
<dbReference type="Proteomes" id="UP000601435">
    <property type="component" value="Unassembled WGS sequence"/>
</dbReference>
<dbReference type="EMBL" id="CAJNJA010022369">
    <property type="protein sequence ID" value="CAE7491722.1"/>
    <property type="molecule type" value="Genomic_DNA"/>
</dbReference>
<feature type="non-terminal residue" evidence="1">
    <location>
        <position position="124"/>
    </location>
</feature>
<gene>
    <name evidence="1" type="ORF">SNEC2469_LOCUS13992</name>
</gene>
<dbReference type="OrthoDB" id="428639at2759"/>
<feature type="non-terminal residue" evidence="1">
    <location>
        <position position="1"/>
    </location>
</feature>
<sequence>DLDLAKTVLEEFLAPNLTSNNYAFAAQEIFRYLKPGGKDQQLLLKLEREDVRETLRPYMSSSYERVSAAARASQGPATFEDALVAASSLLPAERRAFFEACLPAIPGNHALTLFLMHQVLPDLL</sequence>
<organism evidence="1 2">
    <name type="scientific">Symbiodinium necroappetens</name>
    <dbReference type="NCBI Taxonomy" id="1628268"/>
    <lineage>
        <taxon>Eukaryota</taxon>
        <taxon>Sar</taxon>
        <taxon>Alveolata</taxon>
        <taxon>Dinophyceae</taxon>
        <taxon>Suessiales</taxon>
        <taxon>Symbiodiniaceae</taxon>
        <taxon>Symbiodinium</taxon>
    </lineage>
</organism>
<proteinExistence type="predicted"/>
<keyword evidence="2" id="KW-1185">Reference proteome</keyword>
<comment type="caution">
    <text evidence="1">The sequence shown here is derived from an EMBL/GenBank/DDBJ whole genome shotgun (WGS) entry which is preliminary data.</text>
</comment>
<protein>
    <submittedName>
        <fullName evidence="1">Uncharacterized protein</fullName>
    </submittedName>
</protein>
<reference evidence="1" key="1">
    <citation type="submission" date="2021-02" db="EMBL/GenBank/DDBJ databases">
        <authorList>
            <person name="Dougan E. K."/>
            <person name="Rhodes N."/>
            <person name="Thang M."/>
            <person name="Chan C."/>
        </authorList>
    </citation>
    <scope>NUCLEOTIDE SEQUENCE</scope>
</reference>
<evidence type="ECO:0000313" key="1">
    <source>
        <dbReference type="EMBL" id="CAE7491722.1"/>
    </source>
</evidence>